<evidence type="ECO:0000313" key="2">
    <source>
        <dbReference type="Proteomes" id="UP000006558"/>
    </source>
</evidence>
<organism evidence="1 2">
    <name type="scientific">Thermotoga petrophila (strain ATCC BAA-488 / DSM 13995 / JCM 10881 / RKU-1)</name>
    <dbReference type="NCBI Taxonomy" id="390874"/>
    <lineage>
        <taxon>Bacteria</taxon>
        <taxon>Thermotogati</taxon>
        <taxon>Thermotogota</taxon>
        <taxon>Thermotogae</taxon>
        <taxon>Thermotogales</taxon>
        <taxon>Thermotogaceae</taxon>
        <taxon>Thermotoga</taxon>
    </lineage>
</organism>
<protein>
    <submittedName>
        <fullName evidence="1">Uncharacterized protein</fullName>
    </submittedName>
</protein>
<dbReference type="HOGENOM" id="CLU_135083_0_0_0"/>
<gene>
    <name evidence="1" type="ordered locus">Tpet_1737</name>
</gene>
<dbReference type="EMBL" id="CP000702">
    <property type="protein sequence ID" value="ABQ47740.1"/>
    <property type="molecule type" value="Genomic_DNA"/>
</dbReference>
<reference evidence="1 2" key="2">
    <citation type="journal article" date="2009" name="Proc. Natl. Acad. Sci. U.S.A.">
        <title>On the chimeric nature, thermophilic origin, and phylogenetic placement of the Thermotogales.</title>
        <authorList>
            <person name="Zhaxybayeva O."/>
            <person name="Swithers K.S."/>
            <person name="Lapierre P."/>
            <person name="Fournier G.P."/>
            <person name="Bickhart D.M."/>
            <person name="DeBoy R.T."/>
            <person name="Nelson K.E."/>
            <person name="Nesbo C.L."/>
            <person name="Doolittle W.F."/>
            <person name="Gogarten J.P."/>
            <person name="Noll K.M."/>
        </authorList>
    </citation>
    <scope>NUCLEOTIDE SEQUENCE [LARGE SCALE GENOMIC DNA]</scope>
    <source>
        <strain evidence="2">ATCC BAA-488 / DSM 13995 / JCM 10881 / RKU-1</strain>
    </source>
</reference>
<proteinExistence type="predicted"/>
<name>A5ING7_THEP1</name>
<reference evidence="2" key="1">
    <citation type="submission" date="2007-05" db="EMBL/GenBank/DDBJ databases">
        <title>Complete sequence of Thermotoga petrophila RKU-1.</title>
        <authorList>
            <consortium name="US DOE Joint Genome Institute"/>
            <person name="Copeland A."/>
            <person name="Lucas S."/>
            <person name="Lapidus A."/>
            <person name="Barry K."/>
            <person name="Glavina del Rio T."/>
            <person name="Dalin E."/>
            <person name="Tice H."/>
            <person name="Pitluck S."/>
            <person name="Sims D."/>
            <person name="Brettin T."/>
            <person name="Bruce D."/>
            <person name="Detter J.C."/>
            <person name="Han C."/>
            <person name="Tapia R."/>
            <person name="Schmutz J."/>
            <person name="Larimer F."/>
            <person name="Land M."/>
            <person name="Hauser L."/>
            <person name="Kyrpides N."/>
            <person name="Mikhailova N."/>
            <person name="Nelson K."/>
            <person name="Gogarten J.P."/>
            <person name="Noll K."/>
            <person name="Richardson P."/>
        </authorList>
    </citation>
    <scope>NUCLEOTIDE SEQUENCE [LARGE SCALE GENOMIC DNA]</scope>
    <source>
        <strain evidence="2">ATCC BAA-488 / DSM 13995 / JCM 10881 / RKU-1</strain>
    </source>
</reference>
<dbReference type="KEGG" id="tpt:Tpet_1737"/>
<dbReference type="Proteomes" id="UP000006558">
    <property type="component" value="Chromosome"/>
</dbReference>
<evidence type="ECO:0000313" key="1">
    <source>
        <dbReference type="EMBL" id="ABQ47740.1"/>
    </source>
</evidence>
<accession>A5ING7</accession>
<sequence length="137" mass="15832">MDKKNSSVVFKQIADSFGLEKEKETSKLVTKYFKWGIKKQIGSCLGSEREPISAFFPLKHFHVVIRKIMEALRNNTEVSSSIISSLLKELVPGKPFRGKSERYKINMVLGVLELRGFIEWTGKKKPVMYRLKKPLKR</sequence>
<dbReference type="AlphaFoldDB" id="A5ING7"/>
<dbReference type="RefSeq" id="WP_011944146.1">
    <property type="nucleotide sequence ID" value="NC_009486.1"/>
</dbReference>